<evidence type="ECO:0000256" key="3">
    <source>
        <dbReference type="SAM" id="MobiDB-lite"/>
    </source>
</evidence>
<gene>
    <name evidence="5" type="ORF">MCOS_LOCUS8213</name>
</gene>
<dbReference type="Pfam" id="PF01344">
    <property type="entry name" value="Kelch_1"/>
    <property type="match status" value="2"/>
</dbReference>
<dbReference type="AlphaFoldDB" id="A0A0R3UKR5"/>
<name>A0A0R3UKR5_MESCO</name>
<evidence type="ECO:0000313" key="5">
    <source>
        <dbReference type="EMBL" id="VDD82210.1"/>
    </source>
</evidence>
<organism evidence="5 6">
    <name type="scientific">Mesocestoides corti</name>
    <name type="common">Flatworm</name>
    <dbReference type="NCBI Taxonomy" id="53468"/>
    <lineage>
        <taxon>Eukaryota</taxon>
        <taxon>Metazoa</taxon>
        <taxon>Spiralia</taxon>
        <taxon>Lophotrochozoa</taxon>
        <taxon>Platyhelminthes</taxon>
        <taxon>Cestoda</taxon>
        <taxon>Eucestoda</taxon>
        <taxon>Cyclophyllidea</taxon>
        <taxon>Mesocestoididae</taxon>
        <taxon>Mesocestoides</taxon>
    </lineage>
</organism>
<dbReference type="Gene3D" id="1.25.40.420">
    <property type="match status" value="1"/>
</dbReference>
<dbReference type="EMBL" id="UXSR01005473">
    <property type="protein sequence ID" value="VDD82210.1"/>
    <property type="molecule type" value="Genomic_DNA"/>
</dbReference>
<reference evidence="5 6" key="1">
    <citation type="submission" date="2018-10" db="EMBL/GenBank/DDBJ databases">
        <authorList>
            <consortium name="Pathogen Informatics"/>
        </authorList>
    </citation>
    <scope>NUCLEOTIDE SEQUENCE [LARGE SCALE GENOMIC DNA]</scope>
</reference>
<dbReference type="PANTHER" id="PTHR24412">
    <property type="entry name" value="KELCH PROTEIN"/>
    <property type="match status" value="1"/>
</dbReference>
<dbReference type="PROSITE" id="PS50097">
    <property type="entry name" value="BTB"/>
    <property type="match status" value="1"/>
</dbReference>
<feature type="region of interest" description="Disordered" evidence="3">
    <location>
        <begin position="732"/>
        <end position="760"/>
    </location>
</feature>
<feature type="region of interest" description="Disordered" evidence="3">
    <location>
        <begin position="826"/>
        <end position="1034"/>
    </location>
</feature>
<keyword evidence="2" id="KW-0677">Repeat</keyword>
<dbReference type="SMART" id="SM00612">
    <property type="entry name" value="Kelch"/>
    <property type="match status" value="6"/>
</dbReference>
<keyword evidence="1" id="KW-0880">Kelch repeat</keyword>
<dbReference type="STRING" id="53468.A0A0R3UKR5"/>
<dbReference type="SUPFAM" id="SSF54695">
    <property type="entry name" value="POZ domain"/>
    <property type="match status" value="1"/>
</dbReference>
<dbReference type="SMART" id="SM00875">
    <property type="entry name" value="BACK"/>
    <property type="match status" value="1"/>
</dbReference>
<dbReference type="InterPro" id="IPR011333">
    <property type="entry name" value="SKP1/BTB/POZ_sf"/>
</dbReference>
<protein>
    <recommendedName>
        <fullName evidence="4">BTB domain-containing protein</fullName>
    </recommendedName>
</protein>
<dbReference type="PANTHER" id="PTHR24412:SF419">
    <property type="entry name" value="KELCH-LIKE PROTEIN 20"/>
    <property type="match status" value="1"/>
</dbReference>
<evidence type="ECO:0000259" key="4">
    <source>
        <dbReference type="PROSITE" id="PS50097"/>
    </source>
</evidence>
<dbReference type="Gene3D" id="3.30.710.10">
    <property type="entry name" value="Potassium Channel Kv1.1, Chain A"/>
    <property type="match status" value="1"/>
</dbReference>
<proteinExistence type="predicted"/>
<dbReference type="SMART" id="SM00225">
    <property type="entry name" value="BTB"/>
    <property type="match status" value="1"/>
</dbReference>
<dbReference type="Pfam" id="PF07707">
    <property type="entry name" value="BACK"/>
    <property type="match status" value="1"/>
</dbReference>
<evidence type="ECO:0000256" key="1">
    <source>
        <dbReference type="ARBA" id="ARBA00022441"/>
    </source>
</evidence>
<feature type="compositionally biased region" description="Pro residues" evidence="3">
    <location>
        <begin position="852"/>
        <end position="865"/>
    </location>
</feature>
<dbReference type="FunFam" id="1.25.40.420:FF:000001">
    <property type="entry name" value="Kelch-like family member 12"/>
    <property type="match status" value="1"/>
</dbReference>
<feature type="region of interest" description="Disordered" evidence="3">
    <location>
        <begin position="788"/>
        <end position="813"/>
    </location>
</feature>
<dbReference type="InterPro" id="IPR006652">
    <property type="entry name" value="Kelch_1"/>
</dbReference>
<sequence length="1034" mass="113444">MVDSETYDQPAREHPDAERHSLAAFAKMNLFRKRGQLCDVVVKVGGREFPAHRVVLAASSDYFDAMFSNGISQSKYFDIKMAESAQLEIELKSVSADVMEALLDFVYTGQVRVSMENVQELLPAASLVQMEGVKTVCSAFLFGQVEASNVLGIRRFAELHSCADLEVFAKNYAAHNFKTVVDYEEFLYMTAEELVELLSREDLHIDSEETAYNALIRWVYYDEANRVMHLPNLLSYVRLAIMSVRFLTDIVDNERLIRQSLECRDLVDEAKRFHLRPDLRSQMRERRFHQRNGGDEYLVVIGGFGSYQSPSDSVEMFNPRTHEWSELPNLPISYRYVAACSLGTCVYVIGGFDGNDRLNTVGLLDVAQREDGWRWLAPMHYKRGLSAACTHKGLIYVCGGFDGQTRLRSLEVYHPKIDEWRVLEEMNTAREGAGLVVADDTLYCLGGYDGFQLLDSMEAFDLRRGTWMQCKPMYMRRSGAGCAVIVDTLYVCGGYGGAEGRGPLHLDTVEAYNTRLAQWTLVASMNVPRCYVGACQLAGRVYVAAGYSRPFLIVPPSYNGNRLLNTVEVFDPIDNTWTLYEESRMHNERCDTGMCVVRFLSYAEPPAGGSAAAATTTTTPIQPRIAPCSHRPRTGIPTVGVGDGVQTQVVQIVTPLLQGHATRHTRPTPPPVVIGASRRAPAMPSRHLPESTGAPPIPGRRVMPVRAAVHEPMPSNPQMSSTAARSIDNFLDEGENEDGEGRGLAEDEEEHLERDSESPAELLNVDLESLTDAPVVCYYHPNPHETIPPLPFVDDGRSSNAVGSGPDYQHPDGAAAEEAGLSLASLRPPSDIVGEDVEASDDERTPNLSSVPSPPQQPLSAPPPGLGSILEEMDANLQRRMTFLRGRESFGSRDSSVAGENGGVDGFEEPREPFNIDGEHDTQHLGRPPSSSALPSPPNDNLLWIHRPNRVHSAPSQSGESEPTFCPTPTVAASGVTIEPDSRSDGEGEEGEGDGLGRATATDVMGEPAGSASTDLSPSPPTPVPIDPRLVGDE</sequence>
<dbReference type="Proteomes" id="UP000267029">
    <property type="component" value="Unassembled WGS sequence"/>
</dbReference>
<keyword evidence="6" id="KW-1185">Reference proteome</keyword>
<dbReference type="InterPro" id="IPR011705">
    <property type="entry name" value="BACK"/>
</dbReference>
<accession>A0A0R3UKR5</accession>
<feature type="compositionally biased region" description="Basic and acidic residues" evidence="3">
    <location>
        <begin position="908"/>
        <end position="924"/>
    </location>
</feature>
<dbReference type="Pfam" id="PF24681">
    <property type="entry name" value="Kelch_KLHDC2_KLHL20_DRC7"/>
    <property type="match status" value="1"/>
</dbReference>
<feature type="domain" description="BTB" evidence="4">
    <location>
        <begin position="38"/>
        <end position="115"/>
    </location>
</feature>
<evidence type="ECO:0000313" key="6">
    <source>
        <dbReference type="Proteomes" id="UP000267029"/>
    </source>
</evidence>
<dbReference type="SUPFAM" id="SSF117281">
    <property type="entry name" value="Kelch motif"/>
    <property type="match status" value="2"/>
</dbReference>
<dbReference type="OrthoDB" id="45365at2759"/>
<dbReference type="Pfam" id="PF00651">
    <property type="entry name" value="BTB"/>
    <property type="match status" value="1"/>
</dbReference>
<feature type="compositionally biased region" description="Basic and acidic residues" evidence="3">
    <location>
        <begin position="739"/>
        <end position="757"/>
    </location>
</feature>
<dbReference type="InterPro" id="IPR015915">
    <property type="entry name" value="Kelch-typ_b-propeller"/>
</dbReference>
<dbReference type="Gene3D" id="2.120.10.80">
    <property type="entry name" value="Kelch-type beta propeller"/>
    <property type="match status" value="1"/>
</dbReference>
<dbReference type="InterPro" id="IPR000210">
    <property type="entry name" value="BTB/POZ_dom"/>
</dbReference>
<feature type="region of interest" description="Disordered" evidence="3">
    <location>
        <begin position="680"/>
        <end position="700"/>
    </location>
</feature>
<evidence type="ECO:0000256" key="2">
    <source>
        <dbReference type="ARBA" id="ARBA00022737"/>
    </source>
</evidence>